<reference evidence="2" key="1">
    <citation type="submission" date="2019-09" db="EMBL/GenBank/DDBJ databases">
        <title>Characterisation of the sponge microbiome using genome-centric metagenomics.</title>
        <authorList>
            <person name="Engelberts J.P."/>
            <person name="Robbins S.J."/>
            <person name="De Goeij J.M."/>
            <person name="Aranda M."/>
            <person name="Bell S.C."/>
            <person name="Webster N.S."/>
        </authorList>
    </citation>
    <scope>NUCLEOTIDE SEQUENCE</scope>
    <source>
        <strain evidence="2">SB0664_bin_27</strain>
    </source>
</reference>
<dbReference type="CDD" id="cd02440">
    <property type="entry name" value="AdoMet_MTases"/>
    <property type="match status" value="1"/>
</dbReference>
<evidence type="ECO:0000313" key="2">
    <source>
        <dbReference type="EMBL" id="MXY93648.1"/>
    </source>
</evidence>
<keyword evidence="2" id="KW-0489">Methyltransferase</keyword>
<protein>
    <submittedName>
        <fullName evidence="2">Class I SAM-dependent methyltransferase</fullName>
    </submittedName>
</protein>
<accession>A0A6B0YW91</accession>
<dbReference type="PANTHER" id="PTHR43861">
    <property type="entry name" value="TRANS-ACONITATE 2-METHYLTRANSFERASE-RELATED"/>
    <property type="match status" value="1"/>
</dbReference>
<keyword evidence="2" id="KW-0808">Transferase</keyword>
<feature type="domain" description="Methyltransferase type 11" evidence="1">
    <location>
        <begin position="108"/>
        <end position="207"/>
    </location>
</feature>
<sequence>MCRSKISDLLWVDCDRTVPMNVNRSWPMSRVSGKAETISSSAECSNSADTPHHSRTSFPDYRHEVERVWNHNSAYWDSYMGEGNDFVNVLCWPAIEKLLSVQPGQLVLDVACGNGLTSRRLGRLGARVVAFDVAEEMIRFAKQRSTDEDGDIRYFVLDANDEKGMAKIGEGKFDGALSNMALFDMAEIEPLFRSLFSLLKPGGRFVFSMMHPCFNQASSALFGEREELDGEEVMTYGVRVSGYMTPTMFSGRALGGQPLPQPYFHRPLFALLNVGLRVGFVLDGIEERAFPTTHPPGSRELSWGPNFSEIPPVIVFRMLRP</sequence>
<dbReference type="GO" id="GO:0008757">
    <property type="term" value="F:S-adenosylmethionine-dependent methyltransferase activity"/>
    <property type="evidence" value="ECO:0007669"/>
    <property type="project" value="InterPro"/>
</dbReference>
<dbReference type="InterPro" id="IPR013216">
    <property type="entry name" value="Methyltransf_11"/>
</dbReference>
<dbReference type="Pfam" id="PF08241">
    <property type="entry name" value="Methyltransf_11"/>
    <property type="match status" value="1"/>
</dbReference>
<gene>
    <name evidence="2" type="ORF">F4Y42_09385</name>
</gene>
<dbReference type="AlphaFoldDB" id="A0A6B0YW91"/>
<organism evidence="2">
    <name type="scientific">Caldilineaceae bacterium SB0664_bin_27</name>
    <dbReference type="NCBI Taxonomy" id="2605260"/>
    <lineage>
        <taxon>Bacteria</taxon>
        <taxon>Bacillati</taxon>
        <taxon>Chloroflexota</taxon>
        <taxon>Caldilineae</taxon>
        <taxon>Caldilineales</taxon>
        <taxon>Caldilineaceae</taxon>
    </lineage>
</organism>
<dbReference type="PANTHER" id="PTHR43861:SF1">
    <property type="entry name" value="TRANS-ACONITATE 2-METHYLTRANSFERASE"/>
    <property type="match status" value="1"/>
</dbReference>
<dbReference type="InterPro" id="IPR029063">
    <property type="entry name" value="SAM-dependent_MTases_sf"/>
</dbReference>
<name>A0A6B0YW91_9CHLR</name>
<evidence type="ECO:0000259" key="1">
    <source>
        <dbReference type="Pfam" id="PF08241"/>
    </source>
</evidence>
<proteinExistence type="predicted"/>
<dbReference type="SUPFAM" id="SSF53335">
    <property type="entry name" value="S-adenosyl-L-methionine-dependent methyltransferases"/>
    <property type="match status" value="1"/>
</dbReference>
<dbReference type="GO" id="GO:0032259">
    <property type="term" value="P:methylation"/>
    <property type="evidence" value="ECO:0007669"/>
    <property type="project" value="UniProtKB-KW"/>
</dbReference>
<comment type="caution">
    <text evidence="2">The sequence shown here is derived from an EMBL/GenBank/DDBJ whole genome shotgun (WGS) entry which is preliminary data.</text>
</comment>
<dbReference type="Gene3D" id="3.40.50.150">
    <property type="entry name" value="Vaccinia Virus protein VP39"/>
    <property type="match status" value="1"/>
</dbReference>
<dbReference type="EMBL" id="VXRG01000078">
    <property type="protein sequence ID" value="MXY93648.1"/>
    <property type="molecule type" value="Genomic_DNA"/>
</dbReference>